<sequence length="576" mass="65022">MMKKTPLVAAMLAALSLSGQAMSADFSAQIASPRPNVVLIVAEDMNPRLGAYGDTQARTPNLDALAKESVVFTQAFTMAGVSAPSRAGLITGVFQHATGLQHMRTATRPAGGYLGVPPSYVKGYPELLRRSGYFTYNDTKTDYQFTKGHADVGPFTLWTRHGEYSSMDDLHIQLAWRNYDLKGKPFFMNFNPQITHESALFTAQNHPAGQSRFVKQWDTFRQQYRYTPTDPQSLKLEPYLRDAPQTRQELAQHYDNIHIMDMQVGKLLDGLKKDGLWDNTIVIFTADNGDGIPRHKREGYDSGTHVPLIVHIPEKYRPAGWSTEGSQNERLVSFEDLAPTILGFADIKQPDYMHGISLAQDFAPPRQFVYGVRGRMDEYDMRAYFVRDRDYQYVRNLATTPGGIGIAFRNALGSMKDLNAAHDQHQLSADQQSWFADRPAEELYDLQRDPLQLHNLAADPAQRAVLVRMREEMDRWRNSANDMNLIAEDQMVVDLLDEQGKQRATLTPVAQWDAVSNKIYLANRTQDASIGYSWDGKEWELYTGSITPLKSASQLQFKAIRYGWQESPVGTLPIQP</sequence>
<evidence type="ECO:0000256" key="3">
    <source>
        <dbReference type="ARBA" id="ARBA00022801"/>
    </source>
</evidence>
<dbReference type="AlphaFoldDB" id="A0A0H3I2I4"/>
<dbReference type="HOGENOM" id="CLU_006332_7_3_6"/>
<organism evidence="8 10">
    <name type="scientific">Pectobacterium parmentieri</name>
    <dbReference type="NCBI Taxonomy" id="1905730"/>
    <lineage>
        <taxon>Bacteria</taxon>
        <taxon>Pseudomonadati</taxon>
        <taxon>Pseudomonadota</taxon>
        <taxon>Gammaproteobacteria</taxon>
        <taxon>Enterobacterales</taxon>
        <taxon>Pectobacteriaceae</taxon>
        <taxon>Pectobacterium</taxon>
    </lineage>
</organism>
<reference evidence="8 10" key="1">
    <citation type="journal article" date="2012" name="J. Bacteriol.">
        <title>Genome sequence of Pectobacterium sp. strain SCC3193.</title>
        <authorList>
            <person name="Koskinen J.P."/>
            <person name="Laine P."/>
            <person name="Niemi O."/>
            <person name="Nykyri J."/>
            <person name="Harjunpaa H."/>
            <person name="Auvinen P."/>
            <person name="Paulin L."/>
            <person name="Pirhonen M."/>
            <person name="Palva T."/>
            <person name="Holm L."/>
        </authorList>
    </citation>
    <scope>NUCLEOTIDE SEQUENCE [LARGE SCALE GENOMIC DNA]</scope>
    <source>
        <strain evidence="8 10">SCC3193</strain>
    </source>
</reference>
<evidence type="ECO:0000259" key="7">
    <source>
        <dbReference type="Pfam" id="PF00884"/>
    </source>
</evidence>
<evidence type="ECO:0000256" key="1">
    <source>
        <dbReference type="ARBA" id="ARBA00008779"/>
    </source>
</evidence>
<dbReference type="KEGG" id="pec:W5S_0662"/>
<dbReference type="InterPro" id="IPR024607">
    <property type="entry name" value="Sulfatase_CS"/>
</dbReference>
<dbReference type="PATRIC" id="fig|1166016.3.peg.666"/>
<feature type="modified residue" description="3-oxoalanine (Ser)" evidence="5">
    <location>
        <position position="82"/>
    </location>
</feature>
<dbReference type="Pfam" id="PF00884">
    <property type="entry name" value="Sulfatase"/>
    <property type="match status" value="1"/>
</dbReference>
<evidence type="ECO:0000313" key="8">
    <source>
        <dbReference type="EMBL" id="AFI88787.1"/>
    </source>
</evidence>
<dbReference type="PROSITE" id="PS00523">
    <property type="entry name" value="SULFATASE_1"/>
    <property type="match status" value="1"/>
</dbReference>
<dbReference type="Gene3D" id="3.40.720.10">
    <property type="entry name" value="Alkaline Phosphatase, subunit A"/>
    <property type="match status" value="1"/>
</dbReference>
<evidence type="ECO:0000313" key="9">
    <source>
        <dbReference type="EMBL" id="MBI0554310.1"/>
    </source>
</evidence>
<reference evidence="9" key="4">
    <citation type="submission" date="2024-05" db="EMBL/GenBank/DDBJ databases">
        <title>Identification of Pectobacterium versatile causing blackleg of potato from New York State with a whole genome sequencing approach.</title>
        <authorList>
            <person name="Ma X."/>
            <person name="Swingle B."/>
        </authorList>
    </citation>
    <scope>NUCLEOTIDE SEQUENCE</scope>
    <source>
        <strain evidence="9">NY1588A</strain>
    </source>
</reference>
<dbReference type="EMBL" id="CP003415">
    <property type="protein sequence ID" value="AFI88787.1"/>
    <property type="molecule type" value="Genomic_DNA"/>
</dbReference>
<reference evidence="11" key="3">
    <citation type="submission" date="2023-07" db="EMBL/GenBank/DDBJ databases">
        <title>Identification of Pectobacterium versatile causing blackleg of potato from New York State with a whole genome sequencing approach.</title>
        <authorList>
            <person name="Ma X."/>
            <person name="Swingle B."/>
        </authorList>
    </citation>
    <scope>NUCLEOTIDE SEQUENCE [LARGE SCALE GENOMIC DNA]</scope>
    <source>
        <strain evidence="11">NY1588A</strain>
    </source>
</reference>
<reference evidence="8" key="2">
    <citation type="submission" date="2012-03" db="EMBL/GenBank/DDBJ databases">
        <authorList>
            <person name="Koskinen P."/>
            <person name="Laine P."/>
            <person name="Niemi O."/>
            <person name="Nykyri J."/>
            <person name="Harjunpaa H."/>
            <person name="Auvinen P."/>
            <person name="Paulin L."/>
            <person name="Pirhonen M."/>
            <person name="Palva T."/>
            <person name="Holm L."/>
        </authorList>
    </citation>
    <scope>NUCLEOTIDE SEQUENCE</scope>
    <source>
        <strain evidence="8">SCC3193</strain>
    </source>
</reference>
<evidence type="ECO:0000256" key="5">
    <source>
        <dbReference type="PIRSR" id="PIRSR600917-52"/>
    </source>
</evidence>
<keyword evidence="2" id="KW-0479">Metal-binding</keyword>
<dbReference type="PANTHER" id="PTHR42693:SF53">
    <property type="entry name" value="ENDO-4-O-SULFATASE"/>
    <property type="match status" value="1"/>
</dbReference>
<name>A0A0H3I2I4_PECPM</name>
<evidence type="ECO:0000313" key="10">
    <source>
        <dbReference type="Proteomes" id="UP000008044"/>
    </source>
</evidence>
<dbReference type="STRING" id="1905730.W5S_0662"/>
<dbReference type="Proteomes" id="UP001194579">
    <property type="component" value="Unassembled WGS sequence"/>
</dbReference>
<dbReference type="InterPro" id="IPR050738">
    <property type="entry name" value="Sulfatase"/>
</dbReference>
<dbReference type="EMBL" id="WABS01000011">
    <property type="protein sequence ID" value="MBI0554310.1"/>
    <property type="molecule type" value="Genomic_DNA"/>
</dbReference>
<dbReference type="RefSeq" id="WP_014698720.1">
    <property type="nucleotide sequence ID" value="NC_017845.1"/>
</dbReference>
<evidence type="ECO:0000313" key="11">
    <source>
        <dbReference type="Proteomes" id="UP001194579"/>
    </source>
</evidence>
<keyword evidence="11" id="KW-1185">Reference proteome</keyword>
<comment type="PTM">
    <text evidence="5">The conversion to 3-oxoalanine (also known as C-formylglycine, FGly), of a serine or cysteine residue in prokaryotes and of a cysteine residue in eukaryotes, is critical for catalytic activity.</text>
</comment>
<evidence type="ECO:0000256" key="4">
    <source>
        <dbReference type="ARBA" id="ARBA00022837"/>
    </source>
</evidence>
<keyword evidence="4" id="KW-0106">Calcium</keyword>
<proteinExistence type="inferred from homology"/>
<dbReference type="GO" id="GO:0046872">
    <property type="term" value="F:metal ion binding"/>
    <property type="evidence" value="ECO:0007669"/>
    <property type="project" value="UniProtKB-KW"/>
</dbReference>
<dbReference type="eggNOG" id="COG3119">
    <property type="taxonomic scope" value="Bacteria"/>
</dbReference>
<feature type="chain" id="PRO_5002611828" evidence="6">
    <location>
        <begin position="24"/>
        <end position="576"/>
    </location>
</feature>
<feature type="domain" description="Sulfatase N-terminal" evidence="7">
    <location>
        <begin position="35"/>
        <end position="347"/>
    </location>
</feature>
<keyword evidence="6" id="KW-0732">Signal</keyword>
<dbReference type="GO" id="GO:0004065">
    <property type="term" value="F:arylsulfatase activity"/>
    <property type="evidence" value="ECO:0007669"/>
    <property type="project" value="TreeGrafter"/>
</dbReference>
<dbReference type="Proteomes" id="UP000008044">
    <property type="component" value="Chromosome"/>
</dbReference>
<feature type="signal peptide" evidence="6">
    <location>
        <begin position="1"/>
        <end position="23"/>
    </location>
</feature>
<gene>
    <name evidence="8" type="ordered locus">W5S_0662</name>
    <name evidence="9" type="ORF">F6Q06_07350</name>
</gene>
<evidence type="ECO:0000256" key="6">
    <source>
        <dbReference type="SAM" id="SignalP"/>
    </source>
</evidence>
<dbReference type="PANTHER" id="PTHR42693">
    <property type="entry name" value="ARYLSULFATASE FAMILY MEMBER"/>
    <property type="match status" value="1"/>
</dbReference>
<accession>A0A0H3I2I4</accession>
<dbReference type="CDD" id="cd16027">
    <property type="entry name" value="SGSH"/>
    <property type="match status" value="1"/>
</dbReference>
<dbReference type="InterPro" id="IPR000917">
    <property type="entry name" value="Sulfatase_N"/>
</dbReference>
<dbReference type="InterPro" id="IPR017850">
    <property type="entry name" value="Alkaline_phosphatase_core_sf"/>
</dbReference>
<comment type="similarity">
    <text evidence="1">Belongs to the sulfatase family.</text>
</comment>
<dbReference type="SUPFAM" id="SSF53649">
    <property type="entry name" value="Alkaline phosphatase-like"/>
    <property type="match status" value="1"/>
</dbReference>
<protein>
    <submittedName>
        <fullName evidence="8 9">Sulfatase</fullName>
    </submittedName>
</protein>
<evidence type="ECO:0000256" key="2">
    <source>
        <dbReference type="ARBA" id="ARBA00022723"/>
    </source>
</evidence>
<keyword evidence="3" id="KW-0378">Hydrolase</keyword>